<dbReference type="AlphaFoldDB" id="A0A3M0GFJ7"/>
<protein>
    <submittedName>
        <fullName evidence="3">Histidine kinase</fullName>
    </submittedName>
</protein>
<proteinExistence type="predicted"/>
<organism evidence="3 4">
    <name type="scientific">Dokdonia sinensis</name>
    <dbReference type="NCBI Taxonomy" id="2479847"/>
    <lineage>
        <taxon>Bacteria</taxon>
        <taxon>Pseudomonadati</taxon>
        <taxon>Bacteroidota</taxon>
        <taxon>Flavobacteriia</taxon>
        <taxon>Flavobacteriales</taxon>
        <taxon>Flavobacteriaceae</taxon>
        <taxon>Dokdonia</taxon>
    </lineage>
</organism>
<dbReference type="InterPro" id="IPR025698">
    <property type="entry name" value="2TM_dom"/>
</dbReference>
<evidence type="ECO:0000259" key="2">
    <source>
        <dbReference type="Pfam" id="PF13239"/>
    </source>
</evidence>
<dbReference type="Pfam" id="PF13239">
    <property type="entry name" value="2TM"/>
    <property type="match status" value="1"/>
</dbReference>
<feature type="transmembrane region" description="Helical" evidence="1">
    <location>
        <begin position="21"/>
        <end position="41"/>
    </location>
</feature>
<reference evidence="3 4" key="1">
    <citation type="submission" date="2018-10" db="EMBL/GenBank/DDBJ databases">
        <title>Dokdonia luteus sp. nov., isolated from sea water.</title>
        <authorList>
            <person name="Zhou L.Y."/>
            <person name="Du Z.J."/>
        </authorList>
    </citation>
    <scope>NUCLEOTIDE SEQUENCE [LARGE SCALE GENOMIC DNA]</scope>
    <source>
        <strain evidence="3 4">SH27</strain>
    </source>
</reference>
<dbReference type="RefSeq" id="WP_121918726.1">
    <property type="nucleotide sequence ID" value="NZ_REFV01000024.1"/>
</dbReference>
<keyword evidence="4" id="KW-1185">Reference proteome</keyword>
<keyword evidence="3" id="KW-0808">Transferase</keyword>
<dbReference type="OrthoDB" id="8965954at2"/>
<keyword evidence="1" id="KW-1133">Transmembrane helix</keyword>
<accession>A0A3M0GFJ7</accession>
<keyword evidence="1" id="KW-0812">Transmembrane</keyword>
<dbReference type="EMBL" id="REFV01000024">
    <property type="protein sequence ID" value="RMB56086.1"/>
    <property type="molecule type" value="Genomic_DNA"/>
</dbReference>
<sequence>METREEKYIRARQRVRTIRKFYGSCISFVVFNAFLAGLNYYTNGWSYMWFLWVTPFWAVGLAIEGMKVYGNNLFFGKDWESKKIRQYMEEDAPKDEVRFNRWE</sequence>
<gene>
    <name evidence="3" type="ORF">EAX61_16025</name>
</gene>
<evidence type="ECO:0000256" key="1">
    <source>
        <dbReference type="SAM" id="Phobius"/>
    </source>
</evidence>
<name>A0A3M0GFJ7_9FLAO</name>
<evidence type="ECO:0000313" key="4">
    <source>
        <dbReference type="Proteomes" id="UP000281985"/>
    </source>
</evidence>
<keyword evidence="1" id="KW-0472">Membrane</keyword>
<evidence type="ECO:0000313" key="3">
    <source>
        <dbReference type="EMBL" id="RMB56086.1"/>
    </source>
</evidence>
<feature type="domain" description="2TM" evidence="2">
    <location>
        <begin position="10"/>
        <end position="89"/>
    </location>
</feature>
<dbReference type="GO" id="GO:0016301">
    <property type="term" value="F:kinase activity"/>
    <property type="evidence" value="ECO:0007669"/>
    <property type="project" value="UniProtKB-KW"/>
</dbReference>
<keyword evidence="3" id="KW-0418">Kinase</keyword>
<dbReference type="Proteomes" id="UP000281985">
    <property type="component" value="Unassembled WGS sequence"/>
</dbReference>
<comment type="caution">
    <text evidence="3">The sequence shown here is derived from an EMBL/GenBank/DDBJ whole genome shotgun (WGS) entry which is preliminary data.</text>
</comment>